<protein>
    <recommendedName>
        <fullName evidence="7">SUN domain-containing protein</fullName>
    </recommendedName>
</protein>
<dbReference type="AlphaFoldDB" id="A0AAD7H9C6"/>
<feature type="compositionally biased region" description="Acidic residues" evidence="5">
    <location>
        <begin position="61"/>
        <end position="71"/>
    </location>
</feature>
<comment type="caution">
    <text evidence="8">The sequence shown here is derived from an EMBL/GenBank/DDBJ whole genome shotgun (WGS) entry which is preliminary data.</text>
</comment>
<feature type="region of interest" description="Disordered" evidence="5">
    <location>
        <begin position="1"/>
        <end position="24"/>
    </location>
</feature>
<dbReference type="InterPro" id="IPR012919">
    <property type="entry name" value="SUN_dom"/>
</dbReference>
<evidence type="ECO:0000259" key="7">
    <source>
        <dbReference type="PROSITE" id="PS51469"/>
    </source>
</evidence>
<comment type="subcellular location">
    <subcellularLocation>
        <location evidence="1">Membrane</location>
    </subcellularLocation>
</comment>
<organism evidence="8 9">
    <name type="scientific">Mycena metata</name>
    <dbReference type="NCBI Taxonomy" id="1033252"/>
    <lineage>
        <taxon>Eukaryota</taxon>
        <taxon>Fungi</taxon>
        <taxon>Dikarya</taxon>
        <taxon>Basidiomycota</taxon>
        <taxon>Agaricomycotina</taxon>
        <taxon>Agaricomycetes</taxon>
        <taxon>Agaricomycetidae</taxon>
        <taxon>Agaricales</taxon>
        <taxon>Marasmiineae</taxon>
        <taxon>Mycenaceae</taxon>
        <taxon>Mycena</taxon>
    </lineage>
</organism>
<evidence type="ECO:0000256" key="1">
    <source>
        <dbReference type="ARBA" id="ARBA00004370"/>
    </source>
</evidence>
<keyword evidence="3 6" id="KW-1133">Transmembrane helix</keyword>
<evidence type="ECO:0000256" key="6">
    <source>
        <dbReference type="SAM" id="Phobius"/>
    </source>
</evidence>
<evidence type="ECO:0000313" key="9">
    <source>
        <dbReference type="Proteomes" id="UP001215598"/>
    </source>
</evidence>
<dbReference type="GO" id="GO:0034993">
    <property type="term" value="C:meiotic nuclear membrane microtubule tethering complex"/>
    <property type="evidence" value="ECO:0007669"/>
    <property type="project" value="TreeGrafter"/>
</dbReference>
<keyword evidence="9" id="KW-1185">Reference proteome</keyword>
<accession>A0AAD7H9C6</accession>
<feature type="transmembrane region" description="Helical" evidence="6">
    <location>
        <begin position="134"/>
        <end position="160"/>
    </location>
</feature>
<evidence type="ECO:0000313" key="8">
    <source>
        <dbReference type="EMBL" id="KAJ7715618.1"/>
    </source>
</evidence>
<dbReference type="PANTHER" id="PTHR12911:SF8">
    <property type="entry name" value="KLAROID PROTEIN-RELATED"/>
    <property type="match status" value="1"/>
</dbReference>
<dbReference type="Proteomes" id="UP001215598">
    <property type="component" value="Unassembled WGS sequence"/>
</dbReference>
<evidence type="ECO:0000256" key="4">
    <source>
        <dbReference type="ARBA" id="ARBA00023136"/>
    </source>
</evidence>
<reference evidence="8" key="1">
    <citation type="submission" date="2023-03" db="EMBL/GenBank/DDBJ databases">
        <title>Massive genome expansion in bonnet fungi (Mycena s.s.) driven by repeated elements and novel gene families across ecological guilds.</title>
        <authorList>
            <consortium name="Lawrence Berkeley National Laboratory"/>
            <person name="Harder C.B."/>
            <person name="Miyauchi S."/>
            <person name="Viragh M."/>
            <person name="Kuo A."/>
            <person name="Thoen E."/>
            <person name="Andreopoulos B."/>
            <person name="Lu D."/>
            <person name="Skrede I."/>
            <person name="Drula E."/>
            <person name="Henrissat B."/>
            <person name="Morin E."/>
            <person name="Kohler A."/>
            <person name="Barry K."/>
            <person name="LaButti K."/>
            <person name="Morin E."/>
            <person name="Salamov A."/>
            <person name="Lipzen A."/>
            <person name="Mereny Z."/>
            <person name="Hegedus B."/>
            <person name="Baldrian P."/>
            <person name="Stursova M."/>
            <person name="Weitz H."/>
            <person name="Taylor A."/>
            <person name="Grigoriev I.V."/>
            <person name="Nagy L.G."/>
            <person name="Martin F."/>
            <person name="Kauserud H."/>
        </authorList>
    </citation>
    <scope>NUCLEOTIDE SEQUENCE</scope>
    <source>
        <strain evidence="8">CBHHK182m</strain>
    </source>
</reference>
<dbReference type="Pfam" id="PF07738">
    <property type="entry name" value="Sad1_UNC"/>
    <property type="match status" value="2"/>
</dbReference>
<evidence type="ECO:0000256" key="3">
    <source>
        <dbReference type="ARBA" id="ARBA00022989"/>
    </source>
</evidence>
<dbReference type="PANTHER" id="PTHR12911">
    <property type="entry name" value="SAD1/UNC-84-LIKE PROTEIN-RELATED"/>
    <property type="match status" value="1"/>
</dbReference>
<dbReference type="PROSITE" id="PS51469">
    <property type="entry name" value="SUN"/>
    <property type="match status" value="1"/>
</dbReference>
<feature type="domain" description="SUN" evidence="7">
    <location>
        <begin position="380"/>
        <end position="577"/>
    </location>
</feature>
<evidence type="ECO:0000256" key="5">
    <source>
        <dbReference type="SAM" id="MobiDB-lite"/>
    </source>
</evidence>
<dbReference type="InterPro" id="IPR045119">
    <property type="entry name" value="SUN1-5"/>
</dbReference>
<gene>
    <name evidence="8" type="ORF">B0H16DRAFT_1477233</name>
</gene>
<proteinExistence type="predicted"/>
<dbReference type="EMBL" id="JARKIB010000304">
    <property type="protein sequence ID" value="KAJ7715618.1"/>
    <property type="molecule type" value="Genomic_DNA"/>
</dbReference>
<dbReference type="GO" id="GO:0043495">
    <property type="term" value="F:protein-membrane adaptor activity"/>
    <property type="evidence" value="ECO:0007669"/>
    <property type="project" value="TreeGrafter"/>
</dbReference>
<dbReference type="Gene3D" id="2.60.120.260">
    <property type="entry name" value="Galactose-binding domain-like"/>
    <property type="match status" value="1"/>
</dbReference>
<name>A0AAD7H9C6_9AGAR</name>
<evidence type="ECO:0000256" key="2">
    <source>
        <dbReference type="ARBA" id="ARBA00022692"/>
    </source>
</evidence>
<keyword evidence="4 6" id="KW-0472">Membrane</keyword>
<sequence length="581" mass="64808">MLPTNAWRANPHLQPGRNPPRNTSFEYEFEYERTSFRRLASPPRHYHQTPSTTPSLVPSEVYDDDVSDSDESSTATRKKHVVRLSRNPFTKVIACPWAFLCTVTRGVFRLLFQLLWIFLKLVDRIVLQHLRAIALRLVVPLFLVTFAILLISRALLGIALPLNVPHMLRLPESPATSMESAPNQLHRSQLSLDSTRRLENTHSSYCERTSREIRVLEAHATRQSVELNDLKGDLRTLQLLIHTHAPKIPSDTTATSELNGLKRDLETLQLLVRTNGIASRVAASSELRGLRGDLEALQLLVRTNGAEIASHAAASSELHSFRRDLEALQLLVRTNGAEIASYTAASSEVNSLRRDLEALRLLVEGQQDVARPDFALHSTGASVIPSLTSPTYTLRPSTLPGKVLGYFTGINVLPGLPPVTALHYDIHDGHCWPFPGSYGQLGVVLGDLVYVEAITIDHVAAAVSVNTRTSAPKDIEIWAMVEGQDNVAKLSAWRAEMPIPTHEPARPNMLPKLQDFIRIASLQYDMHAPKNIQTFPVDPEIRSLGIDFGVIVLVVKSNWGMEEYTCLYRIRVHGRRKIATT</sequence>
<keyword evidence="2 6" id="KW-0812">Transmembrane</keyword>
<feature type="region of interest" description="Disordered" evidence="5">
    <location>
        <begin position="39"/>
        <end position="73"/>
    </location>
</feature>